<dbReference type="RefSeq" id="WP_163965004.1">
    <property type="nucleotide sequence ID" value="NZ_JAAIVB010000052.1"/>
</dbReference>
<dbReference type="SUPFAM" id="SSF55073">
    <property type="entry name" value="Nucleotide cyclase"/>
    <property type="match status" value="1"/>
</dbReference>
<dbReference type="Pfam" id="PF00990">
    <property type="entry name" value="GGDEF"/>
    <property type="match status" value="1"/>
</dbReference>
<dbReference type="Gene3D" id="3.30.70.270">
    <property type="match status" value="1"/>
</dbReference>
<gene>
    <name evidence="5" type="ORF">G3574_15810</name>
</gene>
<dbReference type="PANTHER" id="PTHR45138:SF9">
    <property type="entry name" value="DIGUANYLATE CYCLASE DGCM-RELATED"/>
    <property type="match status" value="1"/>
</dbReference>
<dbReference type="PANTHER" id="PTHR45138">
    <property type="entry name" value="REGULATORY COMPONENTS OF SENSORY TRANSDUCTION SYSTEM"/>
    <property type="match status" value="1"/>
</dbReference>
<keyword evidence="3" id="KW-1133">Transmembrane helix</keyword>
<organism evidence="5 6">
    <name type="scientific">Noviherbaspirillum galbum</name>
    <dbReference type="NCBI Taxonomy" id="2709383"/>
    <lineage>
        <taxon>Bacteria</taxon>
        <taxon>Pseudomonadati</taxon>
        <taxon>Pseudomonadota</taxon>
        <taxon>Betaproteobacteria</taxon>
        <taxon>Burkholderiales</taxon>
        <taxon>Oxalobacteraceae</taxon>
        <taxon>Noviherbaspirillum</taxon>
    </lineage>
</organism>
<evidence type="ECO:0000313" key="5">
    <source>
        <dbReference type="EMBL" id="NEX62553.1"/>
    </source>
</evidence>
<keyword evidence="3" id="KW-0812">Transmembrane</keyword>
<keyword evidence="6" id="KW-1185">Reference proteome</keyword>
<dbReference type="NCBIfam" id="TIGR00254">
    <property type="entry name" value="GGDEF"/>
    <property type="match status" value="1"/>
</dbReference>
<sequence>MTLGTWLLDKAAGNDKKMRRLVAYWGATALLYAASLTFFWVEVRFGKANAGIAFIFTGLVVTGEIAFLLLIRNFERLGLSTAQLSLYQSWFAIVCIALSYTGQGPLRGATLLGLFVVLIFSAFSLKAREALSLSIFAIVFLGATMCAMPFTAPQFFDLKTELLHFMLASSGLLVVGVITGRLNNLQASLKAQREELRTAAEANRKLATTDELTALPNRRYMTELLRHDEQRRTGAVDSICIALIDLDWFKKINDEHGHDAGDEVLKQFARLGRQHLRESDVLARWGGEEFLLYLPGTDLRSAHAVLERLRSQVESARLLRHAGEIAFTFSAGLVELAAEEPVEQGIRRADGLLYDAKLKGRNLVETDMEAGLKTGSGPSQAEHGA</sequence>
<dbReference type="InterPro" id="IPR029787">
    <property type="entry name" value="Nucleotide_cyclase"/>
</dbReference>
<reference evidence="5 6" key="1">
    <citation type="submission" date="2020-02" db="EMBL/GenBank/DDBJ databases">
        <authorList>
            <person name="Kim M.K."/>
        </authorList>
    </citation>
    <scope>NUCLEOTIDE SEQUENCE [LARGE SCALE GENOMIC DNA]</scope>
    <source>
        <strain evidence="5 6">17J57-3</strain>
    </source>
</reference>
<accession>A0A6B3SP75</accession>
<proteinExistence type="predicted"/>
<dbReference type="EC" id="2.7.7.65" evidence="1"/>
<feature type="transmembrane region" description="Helical" evidence="3">
    <location>
        <begin position="84"/>
        <end position="100"/>
    </location>
</feature>
<dbReference type="FunFam" id="3.30.70.270:FF:000001">
    <property type="entry name" value="Diguanylate cyclase domain protein"/>
    <property type="match status" value="1"/>
</dbReference>
<protein>
    <recommendedName>
        <fullName evidence="1">diguanylate cyclase</fullName>
        <ecNumber evidence="1">2.7.7.65</ecNumber>
    </recommendedName>
</protein>
<dbReference type="EMBL" id="JAAIVB010000052">
    <property type="protein sequence ID" value="NEX62553.1"/>
    <property type="molecule type" value="Genomic_DNA"/>
</dbReference>
<evidence type="ECO:0000256" key="3">
    <source>
        <dbReference type="SAM" id="Phobius"/>
    </source>
</evidence>
<feature type="transmembrane region" description="Helical" evidence="3">
    <location>
        <begin position="130"/>
        <end position="150"/>
    </location>
</feature>
<evidence type="ECO:0000256" key="1">
    <source>
        <dbReference type="ARBA" id="ARBA00012528"/>
    </source>
</evidence>
<dbReference type="InterPro" id="IPR050469">
    <property type="entry name" value="Diguanylate_Cyclase"/>
</dbReference>
<evidence type="ECO:0000256" key="2">
    <source>
        <dbReference type="ARBA" id="ARBA00034247"/>
    </source>
</evidence>
<comment type="catalytic activity">
    <reaction evidence="2">
        <text>2 GTP = 3',3'-c-di-GMP + 2 diphosphate</text>
        <dbReference type="Rhea" id="RHEA:24898"/>
        <dbReference type="ChEBI" id="CHEBI:33019"/>
        <dbReference type="ChEBI" id="CHEBI:37565"/>
        <dbReference type="ChEBI" id="CHEBI:58805"/>
        <dbReference type="EC" id="2.7.7.65"/>
    </reaction>
</comment>
<feature type="transmembrane region" description="Helical" evidence="3">
    <location>
        <begin position="106"/>
        <end position="123"/>
    </location>
</feature>
<feature type="domain" description="GGDEF" evidence="4">
    <location>
        <begin position="237"/>
        <end position="369"/>
    </location>
</feature>
<dbReference type="Proteomes" id="UP000482155">
    <property type="component" value="Unassembled WGS sequence"/>
</dbReference>
<feature type="transmembrane region" description="Helical" evidence="3">
    <location>
        <begin position="21"/>
        <end position="40"/>
    </location>
</feature>
<feature type="transmembrane region" description="Helical" evidence="3">
    <location>
        <begin position="162"/>
        <end position="183"/>
    </location>
</feature>
<dbReference type="GO" id="GO:0052621">
    <property type="term" value="F:diguanylate cyclase activity"/>
    <property type="evidence" value="ECO:0007669"/>
    <property type="project" value="UniProtKB-EC"/>
</dbReference>
<feature type="transmembrane region" description="Helical" evidence="3">
    <location>
        <begin position="52"/>
        <end position="72"/>
    </location>
</feature>
<dbReference type="SMART" id="SM00267">
    <property type="entry name" value="GGDEF"/>
    <property type="match status" value="1"/>
</dbReference>
<keyword evidence="3" id="KW-0472">Membrane</keyword>
<dbReference type="AlphaFoldDB" id="A0A6B3SP75"/>
<dbReference type="InterPro" id="IPR043128">
    <property type="entry name" value="Rev_trsase/Diguanyl_cyclase"/>
</dbReference>
<evidence type="ECO:0000313" key="6">
    <source>
        <dbReference type="Proteomes" id="UP000482155"/>
    </source>
</evidence>
<dbReference type="PROSITE" id="PS50887">
    <property type="entry name" value="GGDEF"/>
    <property type="match status" value="1"/>
</dbReference>
<dbReference type="InterPro" id="IPR000160">
    <property type="entry name" value="GGDEF_dom"/>
</dbReference>
<evidence type="ECO:0000259" key="4">
    <source>
        <dbReference type="PROSITE" id="PS50887"/>
    </source>
</evidence>
<name>A0A6B3SP75_9BURK</name>
<dbReference type="CDD" id="cd01949">
    <property type="entry name" value="GGDEF"/>
    <property type="match status" value="1"/>
</dbReference>
<comment type="caution">
    <text evidence="5">The sequence shown here is derived from an EMBL/GenBank/DDBJ whole genome shotgun (WGS) entry which is preliminary data.</text>
</comment>